<keyword evidence="1" id="KW-1133">Transmembrane helix</keyword>
<feature type="transmembrane region" description="Helical" evidence="1">
    <location>
        <begin position="148"/>
        <end position="170"/>
    </location>
</feature>
<dbReference type="EMBL" id="REFJ01000002">
    <property type="protein sequence ID" value="RMA80999.1"/>
    <property type="molecule type" value="Genomic_DNA"/>
</dbReference>
<feature type="transmembrane region" description="Helical" evidence="1">
    <location>
        <begin position="34"/>
        <end position="52"/>
    </location>
</feature>
<keyword evidence="1" id="KW-0812">Transmembrane</keyword>
<keyword evidence="3" id="KW-1185">Reference proteome</keyword>
<feature type="transmembrane region" description="Helical" evidence="1">
    <location>
        <begin position="59"/>
        <end position="79"/>
    </location>
</feature>
<evidence type="ECO:0000256" key="1">
    <source>
        <dbReference type="SAM" id="Phobius"/>
    </source>
</evidence>
<keyword evidence="1" id="KW-0472">Membrane</keyword>
<comment type="caution">
    <text evidence="2">The sequence shown here is derived from an EMBL/GenBank/DDBJ whole genome shotgun (WGS) entry which is preliminary data.</text>
</comment>
<evidence type="ECO:0000313" key="3">
    <source>
        <dbReference type="Proteomes" id="UP000267187"/>
    </source>
</evidence>
<proteinExistence type="predicted"/>
<accession>A0A3M0ABQ0</accession>
<dbReference type="Pfam" id="PF11086">
    <property type="entry name" value="DUF2878"/>
    <property type="match status" value="1"/>
</dbReference>
<organism evidence="2 3">
    <name type="scientific">Umboniibacter marinipuniceus</name>
    <dbReference type="NCBI Taxonomy" id="569599"/>
    <lineage>
        <taxon>Bacteria</taxon>
        <taxon>Pseudomonadati</taxon>
        <taxon>Pseudomonadota</taxon>
        <taxon>Gammaproteobacteria</taxon>
        <taxon>Cellvibrionales</taxon>
        <taxon>Cellvibrionaceae</taxon>
        <taxon>Umboniibacter</taxon>
    </lineage>
</organism>
<protein>
    <submittedName>
        <fullName evidence="2">Uncharacterized protein DUF2878</fullName>
    </submittedName>
</protein>
<dbReference type="OrthoDB" id="21939at2"/>
<name>A0A3M0ABQ0_9GAMM</name>
<evidence type="ECO:0000313" key="2">
    <source>
        <dbReference type="EMBL" id="RMA80999.1"/>
    </source>
</evidence>
<gene>
    <name evidence="2" type="ORF">DFR27_0789</name>
</gene>
<dbReference type="Proteomes" id="UP000267187">
    <property type="component" value="Unassembled WGS sequence"/>
</dbReference>
<sequence>MTSPPLQATHRVAWFAELAWFNATWASLVFGHQALPWLGPGLALLGLTFISIRNQLRSVLVLALIGCAIDQSLTALGLFSFAGGSEDLRLIPYWLVVLWFCFSATLHSSLAWLVEKPVVITVVAFGISGPFSYWVAFKAGAYSLPHGLEVSVLILGLVWAFFGWLFPHLLTSHSRQIKS</sequence>
<reference evidence="2 3" key="1">
    <citation type="submission" date="2018-10" db="EMBL/GenBank/DDBJ databases">
        <title>Genomic Encyclopedia of Type Strains, Phase IV (KMG-IV): sequencing the most valuable type-strain genomes for metagenomic binning, comparative biology and taxonomic classification.</title>
        <authorList>
            <person name="Goeker M."/>
        </authorList>
    </citation>
    <scope>NUCLEOTIDE SEQUENCE [LARGE SCALE GENOMIC DNA]</scope>
    <source>
        <strain evidence="2 3">DSM 25080</strain>
    </source>
</reference>
<feature type="transmembrane region" description="Helical" evidence="1">
    <location>
        <begin position="91"/>
        <end position="113"/>
    </location>
</feature>
<dbReference type="RefSeq" id="WP_121876168.1">
    <property type="nucleotide sequence ID" value="NZ_REFJ01000002.1"/>
</dbReference>
<dbReference type="InterPro" id="IPR021306">
    <property type="entry name" value="DUF2878"/>
</dbReference>
<dbReference type="AlphaFoldDB" id="A0A3M0ABQ0"/>
<feature type="transmembrane region" description="Helical" evidence="1">
    <location>
        <begin position="118"/>
        <end position="136"/>
    </location>
</feature>